<feature type="compositionally biased region" description="Low complexity" evidence="1">
    <location>
        <begin position="56"/>
        <end position="113"/>
    </location>
</feature>
<reference evidence="5" key="2">
    <citation type="journal article" date="2023" name="BMC Genomics">
        <title>Pest status, molecular evolution, and epigenetic factors derived from the genome assembly of Frankliniella fusca, a thysanopteran phytovirus vector.</title>
        <authorList>
            <person name="Catto M.A."/>
            <person name="Labadie P.E."/>
            <person name="Jacobson A.L."/>
            <person name="Kennedy G.G."/>
            <person name="Srinivasan R."/>
            <person name="Hunt B.G."/>
        </authorList>
    </citation>
    <scope>NUCLEOTIDE SEQUENCE</scope>
    <source>
        <strain evidence="5">PL_HMW_Pooled</strain>
    </source>
</reference>
<dbReference type="InterPro" id="IPR011604">
    <property type="entry name" value="PDDEXK-like_dom_sf"/>
</dbReference>
<dbReference type="InterPro" id="IPR011335">
    <property type="entry name" value="Restrct_endonuc-II-like"/>
</dbReference>
<dbReference type="PANTHER" id="PTHR46609">
    <property type="entry name" value="EXONUCLEASE, PHAGE-TYPE/RECB, C-TERMINAL DOMAIN-CONTAINING PROTEIN"/>
    <property type="match status" value="1"/>
</dbReference>
<dbReference type="InterPro" id="IPR051703">
    <property type="entry name" value="NF-kappa-B_Signaling_Reg"/>
</dbReference>
<evidence type="ECO:0000256" key="2">
    <source>
        <dbReference type="SAM" id="Phobius"/>
    </source>
</evidence>
<dbReference type="InterPro" id="IPR019080">
    <property type="entry name" value="YqaJ_viral_recombinase"/>
</dbReference>
<dbReference type="AlphaFoldDB" id="A0AAE1LA99"/>
<feature type="domain" description="YqaJ viral recombinase" evidence="3">
    <location>
        <begin position="745"/>
        <end position="894"/>
    </location>
</feature>
<accession>A0AAE1LA99</accession>
<dbReference type="CDD" id="cd22343">
    <property type="entry name" value="PDDEXK_lambda_exonuclease-like"/>
    <property type="match status" value="1"/>
</dbReference>
<name>A0AAE1LA99_9NEOP</name>
<evidence type="ECO:0000313" key="6">
    <source>
        <dbReference type="Proteomes" id="UP001219518"/>
    </source>
</evidence>
<dbReference type="PANTHER" id="PTHR46609:SF8">
    <property type="entry name" value="YQAJ VIRAL RECOMBINASE DOMAIN-CONTAINING PROTEIN"/>
    <property type="match status" value="1"/>
</dbReference>
<evidence type="ECO:0008006" key="7">
    <source>
        <dbReference type="Google" id="ProtNLM"/>
    </source>
</evidence>
<dbReference type="EMBL" id="JAHWGI010000292">
    <property type="protein sequence ID" value="KAK3912258.1"/>
    <property type="molecule type" value="Genomic_DNA"/>
</dbReference>
<protein>
    <recommendedName>
        <fullName evidence="7">YqaJ viral recombinase domain-containing protein</fullName>
    </recommendedName>
</protein>
<feature type="region of interest" description="Disordered" evidence="1">
    <location>
        <begin position="660"/>
        <end position="711"/>
    </location>
</feature>
<proteinExistence type="predicted"/>
<sequence length="1073" mass="119868">MAIGRGKSSHNVRARNARSRIMRLLQRRRRQRAGLAEPGPAGPPREGQASPPPAHPAAGSPARPREGPATPDAPRASASPSAALQAAPAAPAAPAAARSTAGGRAGPSDLAGPAGPGGALQPGAAASTPVRGPSVYNFEAGSVSPISRTGWRPTLQPRRALEPEPCPVEGRRIIQYTNFIQQIQADVHAGGFGCSFMNSKFVRETQFGFRSYMYYRCSMCNKETRLETDPDFKQEVNVNTALVSGVVNAGSTLAVLESVAAAVNMPCMSKPTYGCKEDSLADVMEEEAMNAMLAAGKEEYDLAVEAGDVSPDGKGTPFITAIVDGQWSKRSYKNKYDANSGSATIIGYRTGKVLWTATKNKRCSLCEHAVRQNKAPRQHACAKNYEGPSTGMEAAIILEGFRNCLEMHSFRILKYIGDGDSSVKARLQTERPYGPAYTVQKIECKNHLLRCFKGHLIALSDNTKLPCPEGVSKQEMVMLRKYLRENVLRLSTGVSKASEYRGKTEVSRHFVRVERLRNDILNAPCHTFGDHSNCAEYFCSTKQALAAGDAAPVEVNYKERLMKAGLWSEIMKEVNKLASKASSLIFNVNNNKCEMANSVIAQKIANKRPYLSGRRSYSMRVHAAALSLNTSGQGLRMVHKSVAGGASPGEFTHKYIKAKKYARDEKRRRSAKRKLDLQAGSARPAPRASAAGPDKDYGLQVAGNEPPPADDPAALQAAIEEFKELLRKNLQRREELQRLSQGTDEWLRERANLLTASDFGEVCKREPTTSCRRFVFDKLYKTRGRPTEQMQHGHTNEIIAKEQLRSEGYEIEECGLFIDEEMPFLGASPDGLIGNDSIVEIKCPFTAYESQSTLQAIENKQIPYLEIKNEGNVKLKEDSAHYYQIQGQLHITKRQKCLFVVFTKHWKHVEEIERDDGFWNDLMRNQLERFYEEALVPEIVLPLYPYRYNKQDIRESPSVLQGRSRRRQRERERRQIRGRKSRKREERIQRGRNREDVKAGIVKRNFWSKALVLTQVFPWFSWCPRPNGEDLLTIHEDNCLYFIRTVLLCFVLFGDIFAGLLDSCKKKKQKKIK</sequence>
<dbReference type="SUPFAM" id="SSF52980">
    <property type="entry name" value="Restriction endonuclease-like"/>
    <property type="match status" value="1"/>
</dbReference>
<evidence type="ECO:0000259" key="4">
    <source>
        <dbReference type="Pfam" id="PF20700"/>
    </source>
</evidence>
<feature type="domain" description="Mutator-like transposase" evidence="4">
    <location>
        <begin position="170"/>
        <end position="539"/>
    </location>
</feature>
<feature type="compositionally biased region" description="Low complexity" evidence="1">
    <location>
        <begin position="33"/>
        <end position="49"/>
    </location>
</feature>
<dbReference type="Pfam" id="PF09588">
    <property type="entry name" value="YqaJ"/>
    <property type="match status" value="1"/>
</dbReference>
<feature type="transmembrane region" description="Helical" evidence="2">
    <location>
        <begin position="1041"/>
        <end position="1061"/>
    </location>
</feature>
<gene>
    <name evidence="5" type="ORF">KUF71_021828</name>
</gene>
<dbReference type="Pfam" id="PF20700">
    <property type="entry name" value="Mutator"/>
    <property type="match status" value="1"/>
</dbReference>
<feature type="region of interest" description="Disordered" evidence="1">
    <location>
        <begin position="1"/>
        <end position="128"/>
    </location>
</feature>
<feature type="compositionally biased region" description="Basic residues" evidence="1">
    <location>
        <begin position="7"/>
        <end position="32"/>
    </location>
</feature>
<feature type="region of interest" description="Disordered" evidence="1">
    <location>
        <begin position="957"/>
        <end position="991"/>
    </location>
</feature>
<reference evidence="5" key="1">
    <citation type="submission" date="2021-07" db="EMBL/GenBank/DDBJ databases">
        <authorList>
            <person name="Catto M.A."/>
            <person name="Jacobson A."/>
            <person name="Kennedy G."/>
            <person name="Labadie P."/>
            <person name="Hunt B.G."/>
            <person name="Srinivasan R."/>
        </authorList>
    </citation>
    <scope>NUCLEOTIDE SEQUENCE</scope>
    <source>
        <strain evidence="5">PL_HMW_Pooled</strain>
        <tissue evidence="5">Head</tissue>
    </source>
</reference>
<evidence type="ECO:0000256" key="1">
    <source>
        <dbReference type="SAM" id="MobiDB-lite"/>
    </source>
</evidence>
<dbReference type="InterPro" id="IPR049012">
    <property type="entry name" value="Mutator_transp_dom"/>
</dbReference>
<organism evidence="5 6">
    <name type="scientific">Frankliniella fusca</name>
    <dbReference type="NCBI Taxonomy" id="407009"/>
    <lineage>
        <taxon>Eukaryota</taxon>
        <taxon>Metazoa</taxon>
        <taxon>Ecdysozoa</taxon>
        <taxon>Arthropoda</taxon>
        <taxon>Hexapoda</taxon>
        <taxon>Insecta</taxon>
        <taxon>Pterygota</taxon>
        <taxon>Neoptera</taxon>
        <taxon>Paraneoptera</taxon>
        <taxon>Thysanoptera</taxon>
        <taxon>Terebrantia</taxon>
        <taxon>Thripoidea</taxon>
        <taxon>Thripidae</taxon>
        <taxon>Frankliniella</taxon>
    </lineage>
</organism>
<dbReference type="GO" id="GO:0006281">
    <property type="term" value="P:DNA repair"/>
    <property type="evidence" value="ECO:0007669"/>
    <property type="project" value="UniProtKB-ARBA"/>
</dbReference>
<evidence type="ECO:0000259" key="3">
    <source>
        <dbReference type="Pfam" id="PF09588"/>
    </source>
</evidence>
<keyword evidence="2" id="KW-1133">Transmembrane helix</keyword>
<evidence type="ECO:0000313" key="5">
    <source>
        <dbReference type="EMBL" id="KAK3912258.1"/>
    </source>
</evidence>
<keyword evidence="6" id="KW-1185">Reference proteome</keyword>
<keyword evidence="2" id="KW-0812">Transmembrane</keyword>
<feature type="compositionally biased region" description="Low complexity" evidence="1">
    <location>
        <begin position="679"/>
        <end position="692"/>
    </location>
</feature>
<comment type="caution">
    <text evidence="5">The sequence shown here is derived from an EMBL/GenBank/DDBJ whole genome shotgun (WGS) entry which is preliminary data.</text>
</comment>
<dbReference type="Gene3D" id="3.90.320.10">
    <property type="match status" value="1"/>
</dbReference>
<keyword evidence="2" id="KW-0472">Membrane</keyword>
<dbReference type="Proteomes" id="UP001219518">
    <property type="component" value="Unassembled WGS sequence"/>
</dbReference>